<organism evidence="13 14">
    <name type="scientific">Sphingomonas arvum</name>
    <dbReference type="NCBI Taxonomy" id="2992113"/>
    <lineage>
        <taxon>Bacteria</taxon>
        <taxon>Pseudomonadati</taxon>
        <taxon>Pseudomonadota</taxon>
        <taxon>Alphaproteobacteria</taxon>
        <taxon>Sphingomonadales</taxon>
        <taxon>Sphingomonadaceae</taxon>
        <taxon>Sphingomonas</taxon>
    </lineage>
</organism>
<evidence type="ECO:0000256" key="11">
    <source>
        <dbReference type="ARBA" id="ARBA00032474"/>
    </source>
</evidence>
<dbReference type="PANTHER" id="PTHR23404">
    <property type="entry name" value="MOLYBDOPTERIN SYNTHASE RELATED"/>
    <property type="match status" value="1"/>
</dbReference>
<keyword evidence="5" id="KW-0501">Molybdenum cofactor biosynthesis</keyword>
<evidence type="ECO:0000256" key="7">
    <source>
        <dbReference type="ARBA" id="ARBA00026066"/>
    </source>
</evidence>
<evidence type="ECO:0000313" key="13">
    <source>
        <dbReference type="EMBL" id="MCW3796324.1"/>
    </source>
</evidence>
<comment type="pathway">
    <text evidence="1">Cofactor biosynthesis; molybdopterin biosynthesis.</text>
</comment>
<dbReference type="EMBL" id="JAPDOB010000001">
    <property type="protein sequence ID" value="MCW3796324.1"/>
    <property type="molecule type" value="Genomic_DNA"/>
</dbReference>
<evidence type="ECO:0000256" key="2">
    <source>
        <dbReference type="ARBA" id="ARBA00005426"/>
    </source>
</evidence>
<dbReference type="InterPro" id="IPR003448">
    <property type="entry name" value="Mopterin_biosynth_MoaE"/>
</dbReference>
<name>A0ABT3JBN1_9SPHN</name>
<evidence type="ECO:0000313" key="14">
    <source>
        <dbReference type="Proteomes" id="UP001526246"/>
    </source>
</evidence>
<reference evidence="13 14" key="1">
    <citation type="submission" date="2022-10" db="EMBL/GenBank/DDBJ databases">
        <title>Sphingomonas sp.</title>
        <authorList>
            <person name="Jin C."/>
        </authorList>
    </citation>
    <scope>NUCLEOTIDE SEQUENCE [LARGE SCALE GENOMIC DNA]</scope>
    <source>
        <strain evidence="13 14">BN140010</strain>
    </source>
</reference>
<evidence type="ECO:0000256" key="8">
    <source>
        <dbReference type="ARBA" id="ARBA00029745"/>
    </source>
</evidence>
<comment type="subunit">
    <text evidence="7">Heterotetramer of 2 MoaD subunits and 2 MoaE subunits. Also stable as homodimer. The enzyme changes between these two forms during catalysis.</text>
</comment>
<comment type="catalytic activity">
    <reaction evidence="12">
        <text>2 [molybdopterin-synthase sulfur-carrier protein]-C-terminal-Gly-aminoethanethioate + cyclic pyranopterin phosphate + H2O = molybdopterin + 2 [molybdopterin-synthase sulfur-carrier protein]-C-terminal Gly-Gly + 2 H(+)</text>
        <dbReference type="Rhea" id="RHEA:26333"/>
        <dbReference type="Rhea" id="RHEA-COMP:12202"/>
        <dbReference type="Rhea" id="RHEA-COMP:19907"/>
        <dbReference type="ChEBI" id="CHEBI:15377"/>
        <dbReference type="ChEBI" id="CHEBI:15378"/>
        <dbReference type="ChEBI" id="CHEBI:58698"/>
        <dbReference type="ChEBI" id="CHEBI:59648"/>
        <dbReference type="ChEBI" id="CHEBI:90778"/>
        <dbReference type="ChEBI" id="CHEBI:232372"/>
        <dbReference type="EC" id="2.8.1.12"/>
    </reaction>
</comment>
<evidence type="ECO:0000256" key="5">
    <source>
        <dbReference type="ARBA" id="ARBA00023150"/>
    </source>
</evidence>
<protein>
    <recommendedName>
        <fullName evidence="4">Molybdopterin synthase catalytic subunit</fullName>
        <ecNumber evidence="3">2.8.1.12</ecNumber>
    </recommendedName>
    <alternativeName>
        <fullName evidence="10">MPT synthase subunit 2</fullName>
    </alternativeName>
    <alternativeName>
        <fullName evidence="8">Molybdenum cofactor biosynthesis protein E</fullName>
    </alternativeName>
    <alternativeName>
        <fullName evidence="9">Molybdopterin-converting factor large subunit</fullName>
    </alternativeName>
    <alternativeName>
        <fullName evidence="11">Molybdopterin-converting factor subunit 2</fullName>
    </alternativeName>
</protein>
<evidence type="ECO:0000256" key="6">
    <source>
        <dbReference type="ARBA" id="ARBA00025448"/>
    </source>
</evidence>
<comment type="function">
    <text evidence="6">Converts molybdopterin precursor Z into molybdopterin. This requires the incorporation of two sulfur atoms into precursor Z to generate a dithiolene group. The sulfur is provided by MoaD.</text>
</comment>
<dbReference type="Pfam" id="PF02391">
    <property type="entry name" value="MoaE"/>
    <property type="match status" value="1"/>
</dbReference>
<evidence type="ECO:0000256" key="3">
    <source>
        <dbReference type="ARBA" id="ARBA00011950"/>
    </source>
</evidence>
<keyword evidence="14" id="KW-1185">Reference proteome</keyword>
<dbReference type="Gene3D" id="3.90.1170.40">
    <property type="entry name" value="Molybdopterin biosynthesis MoaE subunit"/>
    <property type="match status" value="1"/>
</dbReference>
<dbReference type="InterPro" id="IPR036563">
    <property type="entry name" value="MoaE_sf"/>
</dbReference>
<evidence type="ECO:0000256" key="1">
    <source>
        <dbReference type="ARBA" id="ARBA00005046"/>
    </source>
</evidence>
<evidence type="ECO:0000256" key="4">
    <source>
        <dbReference type="ARBA" id="ARBA00013858"/>
    </source>
</evidence>
<proteinExistence type="inferred from homology"/>
<dbReference type="Proteomes" id="UP001526246">
    <property type="component" value="Unassembled WGS sequence"/>
</dbReference>
<evidence type="ECO:0000256" key="10">
    <source>
        <dbReference type="ARBA" id="ARBA00030781"/>
    </source>
</evidence>
<evidence type="ECO:0000256" key="9">
    <source>
        <dbReference type="ARBA" id="ARBA00030407"/>
    </source>
</evidence>
<accession>A0ABT3JBN1</accession>
<dbReference type="SUPFAM" id="SSF54690">
    <property type="entry name" value="Molybdopterin synthase subunit MoaE"/>
    <property type="match status" value="1"/>
</dbReference>
<sequence>MWRARLCLEPFDPAAALAAFAKQIDAGTGAVVTFTGLARGANRNGLAVETLFLQHHARLTQRSLDEIAAAGAERFNVAGIDLIHRAGAIAPGEAIVWVAAAAAHRRAAFEAADYLMDRLKTEALFWKREDGADGSTWVEPTDDDHRERARWS</sequence>
<evidence type="ECO:0000256" key="12">
    <source>
        <dbReference type="ARBA" id="ARBA00049878"/>
    </source>
</evidence>
<gene>
    <name evidence="13" type="ORF">OMW55_00675</name>
</gene>
<comment type="caution">
    <text evidence="13">The sequence shown here is derived from an EMBL/GenBank/DDBJ whole genome shotgun (WGS) entry which is preliminary data.</text>
</comment>
<dbReference type="EC" id="2.8.1.12" evidence="3"/>
<comment type="similarity">
    <text evidence="2">Belongs to the MoaE family.</text>
</comment>
<dbReference type="RefSeq" id="WP_264880082.1">
    <property type="nucleotide sequence ID" value="NZ_JAPDOB010000001.1"/>
</dbReference>